<accession>A0A433D158</accession>
<reference evidence="6 7" key="1">
    <citation type="journal article" date="2018" name="New Phytol.">
        <title>Phylogenomics of Endogonaceae and evolution of mycorrhizas within Mucoromycota.</title>
        <authorList>
            <person name="Chang Y."/>
            <person name="Desiro A."/>
            <person name="Na H."/>
            <person name="Sandor L."/>
            <person name="Lipzen A."/>
            <person name="Clum A."/>
            <person name="Barry K."/>
            <person name="Grigoriev I.V."/>
            <person name="Martin F.M."/>
            <person name="Stajich J.E."/>
            <person name="Smith M.E."/>
            <person name="Bonito G."/>
            <person name="Spatafora J.W."/>
        </authorList>
    </citation>
    <scope>NUCLEOTIDE SEQUENCE [LARGE SCALE GENOMIC DNA]</scope>
    <source>
        <strain evidence="6 7">GMNB39</strain>
    </source>
</reference>
<gene>
    <name evidence="6" type="ORF">BC936DRAFT_149283</name>
</gene>
<name>A0A433D158_9FUNG</name>
<evidence type="ECO:0000256" key="4">
    <source>
        <dbReference type="ARBA" id="ARBA00022989"/>
    </source>
</evidence>
<evidence type="ECO:0000313" key="7">
    <source>
        <dbReference type="Proteomes" id="UP000268093"/>
    </source>
</evidence>
<evidence type="ECO:0000256" key="2">
    <source>
        <dbReference type="ARBA" id="ARBA00009310"/>
    </source>
</evidence>
<comment type="similarity">
    <text evidence="2">Belongs to the CLPTM1 family.</text>
</comment>
<keyword evidence="5" id="KW-0472">Membrane</keyword>
<evidence type="ECO:0000256" key="3">
    <source>
        <dbReference type="ARBA" id="ARBA00022692"/>
    </source>
</evidence>
<dbReference type="PANTHER" id="PTHR21347">
    <property type="entry name" value="CLEFT LIP AND PALATE ASSOCIATED TRANSMEMBRANE PROTEIN-RELATED"/>
    <property type="match status" value="1"/>
</dbReference>
<comment type="caution">
    <text evidence="6">The sequence shown here is derived from an EMBL/GenBank/DDBJ whole genome shotgun (WGS) entry which is preliminary data.</text>
</comment>
<evidence type="ECO:0008006" key="8">
    <source>
        <dbReference type="Google" id="ProtNLM"/>
    </source>
</evidence>
<dbReference type="InterPro" id="IPR008429">
    <property type="entry name" value="CLPTM1"/>
</dbReference>
<protein>
    <recommendedName>
        <fullName evidence="8">Cleft lip and palate transmembrane protein 1-domain-containing protein</fullName>
    </recommendedName>
</protein>
<dbReference type="GO" id="GO:0012505">
    <property type="term" value="C:endomembrane system"/>
    <property type="evidence" value="ECO:0007669"/>
    <property type="project" value="TreeGrafter"/>
</dbReference>
<dbReference type="OrthoDB" id="378564at2759"/>
<evidence type="ECO:0000256" key="1">
    <source>
        <dbReference type="ARBA" id="ARBA00004141"/>
    </source>
</evidence>
<keyword evidence="3" id="KW-0812">Transmembrane</keyword>
<dbReference type="PANTHER" id="PTHR21347:SF0">
    <property type="entry name" value="LIPID SCRAMBLASE CLPTM1L"/>
    <property type="match status" value="1"/>
</dbReference>
<dbReference type="AlphaFoldDB" id="A0A433D158"/>
<keyword evidence="7" id="KW-1185">Reference proteome</keyword>
<proteinExistence type="inferred from homology"/>
<evidence type="ECO:0000313" key="6">
    <source>
        <dbReference type="EMBL" id="RUP44569.1"/>
    </source>
</evidence>
<keyword evidence="4" id="KW-1133">Transmembrane helix</keyword>
<dbReference type="EMBL" id="RBNI01008716">
    <property type="protein sequence ID" value="RUP44569.1"/>
    <property type="molecule type" value="Genomic_DNA"/>
</dbReference>
<dbReference type="GO" id="GO:0016020">
    <property type="term" value="C:membrane"/>
    <property type="evidence" value="ECO:0007669"/>
    <property type="project" value="UniProtKB-SubCell"/>
</dbReference>
<sequence length="124" mass="14222">MEGGNMIVVVFEIGPVIICVRATHSSPLLPQPPSIQMLPQILLNHRLRSVEAMPLAAFLFRTVNTFVDDLFAFVIPMPTLTRLSAFRDDVVFIVLLWQWWVYPKRGVETEVEKEEEKDGKKKID</sequence>
<dbReference type="Proteomes" id="UP000268093">
    <property type="component" value="Unassembled WGS sequence"/>
</dbReference>
<comment type="subcellular location">
    <subcellularLocation>
        <location evidence="1">Membrane</location>
        <topology evidence="1">Multi-pass membrane protein</topology>
    </subcellularLocation>
</comment>
<organism evidence="6 7">
    <name type="scientific">Jimgerdemannia flammicorona</name>
    <dbReference type="NCBI Taxonomy" id="994334"/>
    <lineage>
        <taxon>Eukaryota</taxon>
        <taxon>Fungi</taxon>
        <taxon>Fungi incertae sedis</taxon>
        <taxon>Mucoromycota</taxon>
        <taxon>Mucoromycotina</taxon>
        <taxon>Endogonomycetes</taxon>
        <taxon>Endogonales</taxon>
        <taxon>Endogonaceae</taxon>
        <taxon>Jimgerdemannia</taxon>
    </lineage>
</organism>
<evidence type="ECO:0000256" key="5">
    <source>
        <dbReference type="ARBA" id="ARBA00023136"/>
    </source>
</evidence>